<dbReference type="Proteomes" id="UP001221898">
    <property type="component" value="Unassembled WGS sequence"/>
</dbReference>
<protein>
    <submittedName>
        <fullName evidence="2">Uncharacterized protein</fullName>
    </submittedName>
</protein>
<reference evidence="2" key="1">
    <citation type="journal article" date="2023" name="Science">
        <title>Genome structures resolve the early diversification of teleost fishes.</title>
        <authorList>
            <person name="Parey E."/>
            <person name="Louis A."/>
            <person name="Montfort J."/>
            <person name="Bouchez O."/>
            <person name="Roques C."/>
            <person name="Iampietro C."/>
            <person name="Lluch J."/>
            <person name="Castinel A."/>
            <person name="Donnadieu C."/>
            <person name="Desvignes T."/>
            <person name="Floi Bucao C."/>
            <person name="Jouanno E."/>
            <person name="Wen M."/>
            <person name="Mejri S."/>
            <person name="Dirks R."/>
            <person name="Jansen H."/>
            <person name="Henkel C."/>
            <person name="Chen W.J."/>
            <person name="Zahm M."/>
            <person name="Cabau C."/>
            <person name="Klopp C."/>
            <person name="Thompson A.W."/>
            <person name="Robinson-Rechavi M."/>
            <person name="Braasch I."/>
            <person name="Lecointre G."/>
            <person name="Bobe J."/>
            <person name="Postlethwait J.H."/>
            <person name="Berthelot C."/>
            <person name="Roest Crollius H."/>
            <person name="Guiguen Y."/>
        </authorList>
    </citation>
    <scope>NUCLEOTIDE SEQUENCE</scope>
    <source>
        <strain evidence="2">NC1722</strain>
    </source>
</reference>
<sequence>MSPVKLGSAAIKGAQSDSELLGSMPLPLAVLNSIRERPDFIPLRRRGPDSETPSAPLRLEQERADAHAPSHVLNSISADSAVNDSHGVGAAGGHQGTRGETAWPLSWGGNTETLCRSRHAGNEKEGRLDTALRGTLVTVRRSIVRRRPVGKRPPRSR</sequence>
<comment type="caution">
    <text evidence="2">The sequence shown here is derived from an EMBL/GenBank/DDBJ whole genome shotgun (WGS) entry which is preliminary data.</text>
</comment>
<proteinExistence type="predicted"/>
<feature type="compositionally biased region" description="Basic and acidic residues" evidence="1">
    <location>
        <begin position="59"/>
        <end position="68"/>
    </location>
</feature>
<dbReference type="EMBL" id="JAINUG010000145">
    <property type="protein sequence ID" value="KAJ8392538.1"/>
    <property type="molecule type" value="Genomic_DNA"/>
</dbReference>
<keyword evidence="3" id="KW-1185">Reference proteome</keyword>
<name>A0AAD7RYI3_9TELE</name>
<evidence type="ECO:0000313" key="2">
    <source>
        <dbReference type="EMBL" id="KAJ8392538.1"/>
    </source>
</evidence>
<feature type="region of interest" description="Disordered" evidence="1">
    <location>
        <begin position="41"/>
        <end position="68"/>
    </location>
</feature>
<feature type="region of interest" description="Disordered" evidence="1">
    <location>
        <begin position="81"/>
        <end position="106"/>
    </location>
</feature>
<accession>A0AAD7RYI3</accession>
<dbReference type="AlphaFoldDB" id="A0AAD7RYI3"/>
<evidence type="ECO:0000313" key="3">
    <source>
        <dbReference type="Proteomes" id="UP001221898"/>
    </source>
</evidence>
<evidence type="ECO:0000256" key="1">
    <source>
        <dbReference type="SAM" id="MobiDB-lite"/>
    </source>
</evidence>
<gene>
    <name evidence="2" type="ORF">AAFF_G00074160</name>
</gene>
<organism evidence="2 3">
    <name type="scientific">Aldrovandia affinis</name>
    <dbReference type="NCBI Taxonomy" id="143900"/>
    <lineage>
        <taxon>Eukaryota</taxon>
        <taxon>Metazoa</taxon>
        <taxon>Chordata</taxon>
        <taxon>Craniata</taxon>
        <taxon>Vertebrata</taxon>
        <taxon>Euteleostomi</taxon>
        <taxon>Actinopterygii</taxon>
        <taxon>Neopterygii</taxon>
        <taxon>Teleostei</taxon>
        <taxon>Notacanthiformes</taxon>
        <taxon>Halosauridae</taxon>
        <taxon>Aldrovandia</taxon>
    </lineage>
</organism>